<feature type="compositionally biased region" description="Low complexity" evidence="1">
    <location>
        <begin position="38"/>
        <end position="55"/>
    </location>
</feature>
<dbReference type="OrthoDB" id="793629at2"/>
<feature type="compositionally biased region" description="Polar residues" evidence="1">
    <location>
        <begin position="66"/>
        <end position="81"/>
    </location>
</feature>
<evidence type="ECO:0000313" key="3">
    <source>
        <dbReference type="Proteomes" id="UP000016584"/>
    </source>
</evidence>
<evidence type="ECO:0000313" key="2">
    <source>
        <dbReference type="EMBL" id="ERJ60619.1"/>
    </source>
</evidence>
<evidence type="ECO:0000256" key="1">
    <source>
        <dbReference type="SAM" id="MobiDB-lite"/>
    </source>
</evidence>
<dbReference type="RefSeq" id="WP_021068717.1">
    <property type="nucleotide sequence ID" value="NZ_ATDL01000004.1"/>
</dbReference>
<organism evidence="2 3">
    <name type="scientific">Sphingobacterium paucimobilis HER1398</name>
    <dbReference type="NCBI Taxonomy" id="1346330"/>
    <lineage>
        <taxon>Bacteria</taxon>
        <taxon>Pseudomonadati</taxon>
        <taxon>Bacteroidota</taxon>
        <taxon>Sphingobacteriia</taxon>
        <taxon>Sphingobacteriales</taxon>
        <taxon>Sphingobacteriaceae</taxon>
        <taxon>Sphingobacterium</taxon>
    </lineage>
</organism>
<dbReference type="PATRIC" id="fig|1346330.5.peg.522"/>
<proteinExistence type="predicted"/>
<keyword evidence="3" id="KW-1185">Reference proteome</keyword>
<gene>
    <name evidence="2" type="ORF">M472_17830</name>
</gene>
<dbReference type="EMBL" id="ATDL01000004">
    <property type="protein sequence ID" value="ERJ60619.1"/>
    <property type="molecule type" value="Genomic_DNA"/>
</dbReference>
<accession>U2J6T9</accession>
<feature type="region of interest" description="Disordered" evidence="1">
    <location>
        <begin position="26"/>
        <end position="107"/>
    </location>
</feature>
<protein>
    <submittedName>
        <fullName evidence="2">Uncharacterized protein</fullName>
    </submittedName>
</protein>
<dbReference type="AlphaFoldDB" id="U2J6T9"/>
<reference evidence="2 3" key="1">
    <citation type="journal article" date="2013" name="Genome Announc.">
        <title>The Draft Genome Sequence of Sphingomonas paucimobilis Strain HER1398 (Proteobacteria), Host to the Giant PAU Phage, Indicates That It Is a Member of the Genus Sphingobacterium (Bacteroidetes).</title>
        <authorList>
            <person name="White R.A.III."/>
            <person name="Suttle C.A."/>
        </authorList>
    </citation>
    <scope>NUCLEOTIDE SEQUENCE [LARGE SCALE GENOMIC DNA]</scope>
    <source>
        <strain evidence="2 3">HER1398</strain>
    </source>
</reference>
<comment type="caution">
    <text evidence="2">The sequence shown here is derived from an EMBL/GenBank/DDBJ whole genome shotgun (WGS) entry which is preliminary data.</text>
</comment>
<dbReference type="Proteomes" id="UP000016584">
    <property type="component" value="Unassembled WGS sequence"/>
</dbReference>
<sequence length="131" mass="15082">MENLVVVLLFVGSIVYKIYTNYKEEMEKSAKRGPQRPPVVQQQTATTDVKPRQYNPTPPPVPQPNISKTAPSFVTKSNTIQEIPDEVQRIRESRKKNPKLDLEEVEEKQEPIAFDLRQAVIQSAILERPYH</sequence>
<name>U2J6T9_9SPHI</name>